<dbReference type="Proteomes" id="UP000612893">
    <property type="component" value="Unassembled WGS sequence"/>
</dbReference>
<reference evidence="1" key="1">
    <citation type="submission" date="2020-10" db="EMBL/GenBank/DDBJ databases">
        <title>Ca. Dormibacterota MAGs.</title>
        <authorList>
            <person name="Montgomery K."/>
        </authorList>
    </citation>
    <scope>NUCLEOTIDE SEQUENCE [LARGE SCALE GENOMIC DNA]</scope>
    <source>
        <strain evidence="1">SC8812_S17_10</strain>
    </source>
</reference>
<sequence>MAPLFPLGQVVATRGAIALMEAARIDPLQLLQRHQSGDWGELDKHDLRENDYAVDRWLRILSAYGQPPDRLWVITEADRSVTTILRPDEY</sequence>
<keyword evidence="2" id="KW-1185">Reference proteome</keyword>
<organism evidence="1 2">
    <name type="scientific">Candidatus Nephthysia bennettiae</name>
    <dbReference type="NCBI Taxonomy" id="3127016"/>
    <lineage>
        <taxon>Bacteria</taxon>
        <taxon>Bacillati</taxon>
        <taxon>Candidatus Dormiibacterota</taxon>
        <taxon>Candidatus Dormibacteria</taxon>
        <taxon>Candidatus Dormibacterales</taxon>
        <taxon>Candidatus Dormibacteraceae</taxon>
        <taxon>Candidatus Nephthysia</taxon>
    </lineage>
</organism>
<dbReference type="RefSeq" id="WP_338205275.1">
    <property type="nucleotide sequence ID" value="NZ_JAEKNR010000235.1"/>
</dbReference>
<name>A0A934NBR4_9BACT</name>
<dbReference type="EMBL" id="JAEKNR010000235">
    <property type="protein sequence ID" value="MBJ7601159.1"/>
    <property type="molecule type" value="Genomic_DNA"/>
</dbReference>
<gene>
    <name evidence="1" type="ORF">JF922_24190</name>
</gene>
<dbReference type="AlphaFoldDB" id="A0A934NBR4"/>
<proteinExistence type="predicted"/>
<accession>A0A934NBR4</accession>
<evidence type="ECO:0000313" key="2">
    <source>
        <dbReference type="Proteomes" id="UP000612893"/>
    </source>
</evidence>
<protein>
    <recommendedName>
        <fullName evidence="3">Type I restriction endonuclease subunit M</fullName>
    </recommendedName>
</protein>
<comment type="caution">
    <text evidence="1">The sequence shown here is derived from an EMBL/GenBank/DDBJ whole genome shotgun (WGS) entry which is preliminary data.</text>
</comment>
<evidence type="ECO:0008006" key="3">
    <source>
        <dbReference type="Google" id="ProtNLM"/>
    </source>
</evidence>
<evidence type="ECO:0000313" key="1">
    <source>
        <dbReference type="EMBL" id="MBJ7601159.1"/>
    </source>
</evidence>